<keyword evidence="6 9" id="KW-1133">Transmembrane helix</keyword>
<evidence type="ECO:0000259" key="10">
    <source>
        <dbReference type="PROSITE" id="PS50089"/>
    </source>
</evidence>
<comment type="subcellular location">
    <subcellularLocation>
        <location evidence="1">Membrane</location>
    </subcellularLocation>
</comment>
<keyword evidence="2 9" id="KW-0812">Transmembrane</keyword>
<evidence type="ECO:0000256" key="2">
    <source>
        <dbReference type="ARBA" id="ARBA00022692"/>
    </source>
</evidence>
<evidence type="ECO:0000256" key="1">
    <source>
        <dbReference type="ARBA" id="ARBA00004370"/>
    </source>
</evidence>
<evidence type="ECO:0000256" key="7">
    <source>
        <dbReference type="ARBA" id="ARBA00023136"/>
    </source>
</evidence>
<dbReference type="InterPro" id="IPR013083">
    <property type="entry name" value="Znf_RING/FYVE/PHD"/>
</dbReference>
<dbReference type="PANTHER" id="PTHR46539:SF25">
    <property type="entry name" value="(WILD MALAYSIAN BANANA) HYPOTHETICAL PROTEIN"/>
    <property type="match status" value="1"/>
</dbReference>
<dbReference type="FunFam" id="3.30.40.10:FF:000724">
    <property type="entry name" value="RING-H2 finger protein ATL56"/>
    <property type="match status" value="1"/>
</dbReference>
<dbReference type="Gene3D" id="3.30.40.10">
    <property type="entry name" value="Zinc/RING finger domain, C3HC4 (zinc finger)"/>
    <property type="match status" value="1"/>
</dbReference>
<dbReference type="PROSITE" id="PS50089">
    <property type="entry name" value="ZF_RING_2"/>
    <property type="match status" value="1"/>
</dbReference>
<dbReference type="AlphaFoldDB" id="A0A8T0XST6"/>
<evidence type="ECO:0000256" key="4">
    <source>
        <dbReference type="ARBA" id="ARBA00022771"/>
    </source>
</evidence>
<gene>
    <name evidence="11" type="ORF">PVAP13_1KG496100</name>
</gene>
<name>A0A8T0XST6_PANVG</name>
<evidence type="ECO:0000256" key="9">
    <source>
        <dbReference type="SAM" id="Phobius"/>
    </source>
</evidence>
<evidence type="ECO:0000256" key="5">
    <source>
        <dbReference type="ARBA" id="ARBA00022833"/>
    </source>
</evidence>
<dbReference type="CDD" id="cd16454">
    <property type="entry name" value="RING-H2_PA-TM-RING"/>
    <property type="match status" value="1"/>
</dbReference>
<dbReference type="EMBL" id="CM029037">
    <property type="protein sequence ID" value="KAG2661266.1"/>
    <property type="molecule type" value="Genomic_DNA"/>
</dbReference>
<feature type="domain" description="RING-type" evidence="10">
    <location>
        <begin position="135"/>
        <end position="177"/>
    </location>
</feature>
<evidence type="ECO:0000313" key="12">
    <source>
        <dbReference type="Proteomes" id="UP000823388"/>
    </source>
</evidence>
<accession>A0A8T0XST6</accession>
<organism evidence="11 12">
    <name type="scientific">Panicum virgatum</name>
    <name type="common">Blackwell switchgrass</name>
    <dbReference type="NCBI Taxonomy" id="38727"/>
    <lineage>
        <taxon>Eukaryota</taxon>
        <taxon>Viridiplantae</taxon>
        <taxon>Streptophyta</taxon>
        <taxon>Embryophyta</taxon>
        <taxon>Tracheophyta</taxon>
        <taxon>Spermatophyta</taxon>
        <taxon>Magnoliopsida</taxon>
        <taxon>Liliopsida</taxon>
        <taxon>Poales</taxon>
        <taxon>Poaceae</taxon>
        <taxon>PACMAD clade</taxon>
        <taxon>Panicoideae</taxon>
        <taxon>Panicodae</taxon>
        <taxon>Paniceae</taxon>
        <taxon>Panicinae</taxon>
        <taxon>Panicum</taxon>
        <taxon>Panicum sect. Hiantes</taxon>
    </lineage>
</organism>
<dbReference type="InterPro" id="IPR001841">
    <property type="entry name" value="Znf_RING"/>
</dbReference>
<dbReference type="PANTHER" id="PTHR46539">
    <property type="entry name" value="E3 UBIQUITIN-PROTEIN LIGASE ATL42"/>
    <property type="match status" value="1"/>
</dbReference>
<keyword evidence="12" id="KW-1185">Reference proteome</keyword>
<sequence length="205" mass="21233">MQRRCSNFHGAVTKSEAGKSALEVLIAFSLYSCAPALLGCSLARVPSLHAGAASSSGSDGMAGPAHHRIVVMVVGLVLMVVVHLAAVIWALFRARPSRRVAGHAGEEGGGAGLSAEEIGELPWHEVKEGGAGGECAVCLEAFRAGDRCRVLPRCGHGFHAGCVDSWLRKSRRCPVCRADVVAERKDGGAGAVAAAADTVEIVTER</sequence>
<feature type="transmembrane region" description="Helical" evidence="9">
    <location>
        <begin position="65"/>
        <end position="92"/>
    </location>
</feature>
<protein>
    <recommendedName>
        <fullName evidence="10">RING-type domain-containing protein</fullName>
    </recommendedName>
</protein>
<keyword evidence="7 9" id="KW-0472">Membrane</keyword>
<proteinExistence type="predicted"/>
<evidence type="ECO:0000256" key="8">
    <source>
        <dbReference type="PROSITE-ProRule" id="PRU00175"/>
    </source>
</evidence>
<evidence type="ECO:0000313" key="11">
    <source>
        <dbReference type="EMBL" id="KAG2661266.1"/>
    </source>
</evidence>
<keyword evidence="4 8" id="KW-0863">Zinc-finger</keyword>
<dbReference type="GO" id="GO:0008270">
    <property type="term" value="F:zinc ion binding"/>
    <property type="evidence" value="ECO:0007669"/>
    <property type="project" value="UniProtKB-KW"/>
</dbReference>
<keyword evidence="3" id="KW-0479">Metal-binding</keyword>
<dbReference type="SUPFAM" id="SSF57850">
    <property type="entry name" value="RING/U-box"/>
    <property type="match status" value="1"/>
</dbReference>
<evidence type="ECO:0000256" key="3">
    <source>
        <dbReference type="ARBA" id="ARBA00022723"/>
    </source>
</evidence>
<keyword evidence="5" id="KW-0862">Zinc</keyword>
<evidence type="ECO:0000256" key="6">
    <source>
        <dbReference type="ARBA" id="ARBA00022989"/>
    </source>
</evidence>
<dbReference type="Proteomes" id="UP000823388">
    <property type="component" value="Chromosome 1K"/>
</dbReference>
<dbReference type="SMART" id="SM00184">
    <property type="entry name" value="RING"/>
    <property type="match status" value="1"/>
</dbReference>
<dbReference type="GO" id="GO:0016020">
    <property type="term" value="C:membrane"/>
    <property type="evidence" value="ECO:0007669"/>
    <property type="project" value="UniProtKB-SubCell"/>
</dbReference>
<comment type="caution">
    <text evidence="11">The sequence shown here is derived from an EMBL/GenBank/DDBJ whole genome shotgun (WGS) entry which is preliminary data.</text>
</comment>
<reference evidence="11" key="1">
    <citation type="submission" date="2020-05" db="EMBL/GenBank/DDBJ databases">
        <title>WGS assembly of Panicum virgatum.</title>
        <authorList>
            <person name="Lovell J.T."/>
            <person name="Jenkins J."/>
            <person name="Shu S."/>
            <person name="Juenger T.E."/>
            <person name="Schmutz J."/>
        </authorList>
    </citation>
    <scope>NUCLEOTIDE SEQUENCE</scope>
    <source>
        <strain evidence="11">AP13</strain>
    </source>
</reference>
<dbReference type="Pfam" id="PF13639">
    <property type="entry name" value="zf-RING_2"/>
    <property type="match status" value="1"/>
</dbReference>
<dbReference type="OrthoDB" id="8062037at2759"/>
<feature type="transmembrane region" description="Helical" evidence="9">
    <location>
        <begin position="21"/>
        <end position="45"/>
    </location>
</feature>